<name>A0AC34RG31_9BILA</name>
<sequence>MSTFGKIKLIILFCQVLKFVNGIPDNVDVINETLFDDRVEIFKKNLEFIAELRNSGKDEGIFGINSLTTLSRQEFEQMLMKNKPEKPGKNASFKATGRHVPPHFDMRNQGWMTSIKMQGTCSSCWAFATTALLETQYLRYFNRYLDLSEQELVNCAGGSCQTGGWIHRALSYVQRRGLSTEINCPYADHDQPCVPIYGEKAYLSEILYLDSEEDIAEAVYYQGPVAFGMHAPESLQFYKGGIYHPHSCHSRYYHEMIIVGYAPEYWIVKNSWSEGWGDRGYLYLKRGRNVCGMANHLLQISVD</sequence>
<evidence type="ECO:0000313" key="1">
    <source>
        <dbReference type="Proteomes" id="UP000887576"/>
    </source>
</evidence>
<proteinExistence type="predicted"/>
<dbReference type="WBParaSite" id="JU765_v2.g6380.t1">
    <property type="protein sequence ID" value="JU765_v2.g6380.t1"/>
    <property type="gene ID" value="JU765_v2.g6380"/>
</dbReference>
<reference evidence="2" key="1">
    <citation type="submission" date="2022-11" db="UniProtKB">
        <authorList>
            <consortium name="WormBaseParasite"/>
        </authorList>
    </citation>
    <scope>IDENTIFICATION</scope>
</reference>
<dbReference type="Proteomes" id="UP000887576">
    <property type="component" value="Unplaced"/>
</dbReference>
<evidence type="ECO:0000313" key="2">
    <source>
        <dbReference type="WBParaSite" id="JU765_v2.g6380.t1"/>
    </source>
</evidence>
<protein>
    <submittedName>
        <fullName evidence="2">Peptidase C1A papain C-terminal domain-containing protein</fullName>
    </submittedName>
</protein>
<accession>A0AC34RG31</accession>
<organism evidence="1 2">
    <name type="scientific">Panagrolaimus sp. JU765</name>
    <dbReference type="NCBI Taxonomy" id="591449"/>
    <lineage>
        <taxon>Eukaryota</taxon>
        <taxon>Metazoa</taxon>
        <taxon>Ecdysozoa</taxon>
        <taxon>Nematoda</taxon>
        <taxon>Chromadorea</taxon>
        <taxon>Rhabditida</taxon>
        <taxon>Tylenchina</taxon>
        <taxon>Panagrolaimomorpha</taxon>
        <taxon>Panagrolaimoidea</taxon>
        <taxon>Panagrolaimidae</taxon>
        <taxon>Panagrolaimus</taxon>
    </lineage>
</organism>